<dbReference type="InterPro" id="IPR014944">
    <property type="entry name" value="Toxin_SymE-like"/>
</dbReference>
<dbReference type="Proteomes" id="UP001207742">
    <property type="component" value="Unassembled WGS sequence"/>
</dbReference>
<evidence type="ECO:0000313" key="2">
    <source>
        <dbReference type="EMBL" id="MCW3485136.1"/>
    </source>
</evidence>
<sequence length="73" mass="8264">MNTQLIHRKAKLHAKSTPRMYEWKEVPWLNLSGYWLEKAGFEIGDSITISVSHETLVINIAGKAAKPGSIRED</sequence>
<organism evidence="2 3">
    <name type="scientific">Chitinophaga nivalis</name>
    <dbReference type="NCBI Taxonomy" id="2991709"/>
    <lineage>
        <taxon>Bacteria</taxon>
        <taxon>Pseudomonadati</taxon>
        <taxon>Bacteroidota</taxon>
        <taxon>Chitinophagia</taxon>
        <taxon>Chitinophagales</taxon>
        <taxon>Chitinophagaceae</taxon>
        <taxon>Chitinophaga</taxon>
    </lineage>
</organism>
<gene>
    <name evidence="2" type="ORF">OL497_14600</name>
</gene>
<dbReference type="RefSeq" id="WP_264731221.1">
    <property type="nucleotide sequence ID" value="NZ_JAPDNR010000001.1"/>
</dbReference>
<keyword evidence="3" id="KW-1185">Reference proteome</keyword>
<evidence type="ECO:0000313" key="3">
    <source>
        <dbReference type="Proteomes" id="UP001207742"/>
    </source>
</evidence>
<proteinExistence type="predicted"/>
<feature type="domain" description="Toxin SymE-like" evidence="1">
    <location>
        <begin position="19"/>
        <end position="59"/>
    </location>
</feature>
<comment type="caution">
    <text evidence="2">The sequence shown here is derived from an EMBL/GenBank/DDBJ whole genome shotgun (WGS) entry which is preliminary data.</text>
</comment>
<evidence type="ECO:0000259" key="1">
    <source>
        <dbReference type="Pfam" id="PF08845"/>
    </source>
</evidence>
<protein>
    <submittedName>
        <fullName evidence="2">Type I toxin-antitoxin system SymE family toxin</fullName>
    </submittedName>
</protein>
<accession>A0ABT3IMK2</accession>
<dbReference type="Pfam" id="PF08845">
    <property type="entry name" value="SymE_toxin"/>
    <property type="match status" value="1"/>
</dbReference>
<dbReference type="EMBL" id="JAPDNS010000001">
    <property type="protein sequence ID" value="MCW3485136.1"/>
    <property type="molecule type" value="Genomic_DNA"/>
</dbReference>
<name>A0ABT3IMK2_9BACT</name>
<reference evidence="2 3" key="1">
    <citation type="submission" date="2022-10" db="EMBL/GenBank/DDBJ databases">
        <title>Chitinophaga nivalis PC15 sp. nov., isolated from Pyeongchang county, South Korea.</title>
        <authorList>
            <person name="Trinh H.N."/>
        </authorList>
    </citation>
    <scope>NUCLEOTIDE SEQUENCE [LARGE SCALE GENOMIC DNA]</scope>
    <source>
        <strain evidence="2 3">PC14</strain>
    </source>
</reference>